<protein>
    <recommendedName>
        <fullName evidence="3">AmmeMemoRadiSam system protein B</fullName>
    </recommendedName>
</protein>
<dbReference type="Gene3D" id="3.40.830.10">
    <property type="entry name" value="LigB-like"/>
    <property type="match status" value="1"/>
</dbReference>
<comment type="similarity">
    <text evidence="1">Belongs to the MEMO1 family.</text>
</comment>
<dbReference type="EMBL" id="UINC01028222">
    <property type="protein sequence ID" value="SVB08822.1"/>
    <property type="molecule type" value="Genomic_DNA"/>
</dbReference>
<dbReference type="PANTHER" id="PTHR11060">
    <property type="entry name" value="PROTEIN MEMO1"/>
    <property type="match status" value="1"/>
</dbReference>
<evidence type="ECO:0008006" key="3">
    <source>
        <dbReference type="Google" id="ProtNLM"/>
    </source>
</evidence>
<dbReference type="Pfam" id="PF01875">
    <property type="entry name" value="Memo"/>
    <property type="match status" value="1"/>
</dbReference>
<sequence length="413" mass="45366">MNHELPKLRPLSLHWINYQGEEVLSIQDPLRLGEGYFMVPRPIAPMLTMLDGTRDGNALRTGFLLRTGIQLESSQVDAFIQSLDDAFLLENERFQGALAKVMDHYRSGPFRPSSLAGGVYPGNPDDLREALDGYCSNANADSQGLVRNDGNHSSGRIAGLISPHIDYNRGWRTYAETWQLAKSAVEDADLIILLGTDHSGSPGKLTLTRQDYATPWGQLPTDTSLVDGLVEILGEEEAFREEVHHIGEHSVELASVWLHYFADGKPKRLLPILCGVDENLMENGEGNNTRLQEALSYLSKVVAEQNTLVVAAGDLSHVGPAFSDTLPLDITAKARIRETDQEWLEAACAGNGERLAEHMRTQGDSTRICGASPIHYMLEILPETKGEVVAYDQCPADDRFGSVVSIAGVLFTE</sequence>
<proteinExistence type="inferred from homology"/>
<dbReference type="NCBIfam" id="TIGR04336">
    <property type="entry name" value="AmmeMemoSam_B"/>
    <property type="match status" value="1"/>
</dbReference>
<dbReference type="AlphaFoldDB" id="A0A382B6B8"/>
<evidence type="ECO:0000313" key="2">
    <source>
        <dbReference type="EMBL" id="SVB08822.1"/>
    </source>
</evidence>
<dbReference type="PANTHER" id="PTHR11060:SF0">
    <property type="entry name" value="PROTEIN MEMO1"/>
    <property type="match status" value="1"/>
</dbReference>
<gene>
    <name evidence="2" type="ORF">METZ01_LOCUS161676</name>
</gene>
<name>A0A382B6B8_9ZZZZ</name>
<organism evidence="2">
    <name type="scientific">marine metagenome</name>
    <dbReference type="NCBI Taxonomy" id="408172"/>
    <lineage>
        <taxon>unclassified sequences</taxon>
        <taxon>metagenomes</taxon>
        <taxon>ecological metagenomes</taxon>
    </lineage>
</organism>
<accession>A0A382B6B8</accession>
<dbReference type="InterPro" id="IPR002737">
    <property type="entry name" value="MEMO1_fam"/>
</dbReference>
<reference evidence="2" key="1">
    <citation type="submission" date="2018-05" db="EMBL/GenBank/DDBJ databases">
        <authorList>
            <person name="Lanie J.A."/>
            <person name="Ng W.-L."/>
            <person name="Kazmierczak K.M."/>
            <person name="Andrzejewski T.M."/>
            <person name="Davidsen T.M."/>
            <person name="Wayne K.J."/>
            <person name="Tettelin H."/>
            <person name="Glass J.I."/>
            <person name="Rusch D."/>
            <person name="Podicherti R."/>
            <person name="Tsui H.-C.T."/>
            <person name="Winkler M.E."/>
        </authorList>
    </citation>
    <scope>NUCLEOTIDE SEQUENCE</scope>
</reference>
<dbReference type="CDD" id="cd07361">
    <property type="entry name" value="MEMO_like"/>
    <property type="match status" value="1"/>
</dbReference>
<evidence type="ECO:0000256" key="1">
    <source>
        <dbReference type="ARBA" id="ARBA00006315"/>
    </source>
</evidence>